<protein>
    <submittedName>
        <fullName evidence="10">TolC family protein</fullName>
    </submittedName>
</protein>
<evidence type="ECO:0000256" key="3">
    <source>
        <dbReference type="ARBA" id="ARBA00022448"/>
    </source>
</evidence>
<evidence type="ECO:0000256" key="9">
    <source>
        <dbReference type="SAM" id="SignalP"/>
    </source>
</evidence>
<evidence type="ECO:0000256" key="1">
    <source>
        <dbReference type="ARBA" id="ARBA00004442"/>
    </source>
</evidence>
<evidence type="ECO:0000256" key="8">
    <source>
        <dbReference type="SAM" id="MobiDB-lite"/>
    </source>
</evidence>
<dbReference type="PANTHER" id="PTHR30026:SF21">
    <property type="entry name" value="SLR1270 PROTEIN"/>
    <property type="match status" value="1"/>
</dbReference>
<keyword evidence="4" id="KW-1134">Transmembrane beta strand</keyword>
<keyword evidence="11" id="KW-1185">Reference proteome</keyword>
<accession>A0ABQ6SW88</accession>
<dbReference type="SUPFAM" id="SSF56954">
    <property type="entry name" value="Outer membrane efflux proteins (OEP)"/>
    <property type="match status" value="1"/>
</dbReference>
<reference evidence="10 11" key="1">
    <citation type="journal article" date="2020" name="Antonie Van Leeuwenhoek">
        <title>Stenotrophomonas cyclobalanopsidis sp. nov., isolated from the leaf spot disease of Cyclobalanopsis patelliformis.</title>
        <authorList>
            <person name="Bian D.R."/>
            <person name="Xue H."/>
            <person name="Piao C.G."/>
            <person name="Li Y."/>
        </authorList>
    </citation>
    <scope>NUCLEOTIDE SEQUENCE [LARGE SCALE GENOMIC DNA]</scope>
    <source>
        <strain evidence="10 11">TPQG1-4</strain>
    </source>
</reference>
<keyword evidence="6" id="KW-0472">Membrane</keyword>
<keyword evidence="3" id="KW-0813">Transport</keyword>
<dbReference type="InterPro" id="IPR003423">
    <property type="entry name" value="OMP_efflux"/>
</dbReference>
<evidence type="ECO:0000313" key="11">
    <source>
        <dbReference type="Proteomes" id="UP000326367"/>
    </source>
</evidence>
<name>A0ABQ6SW88_9GAMM</name>
<comment type="subcellular location">
    <subcellularLocation>
        <location evidence="1">Cell outer membrane</location>
    </subcellularLocation>
</comment>
<dbReference type="RefSeq" id="WP_150455993.1">
    <property type="nucleotide sequence ID" value="NZ_VYKI01000039.1"/>
</dbReference>
<dbReference type="EMBL" id="VYKI01000039">
    <property type="protein sequence ID" value="KAA8993541.1"/>
    <property type="molecule type" value="Genomic_DNA"/>
</dbReference>
<comment type="similarity">
    <text evidence="2">Belongs to the outer membrane factor (OMF) (TC 1.B.17) family.</text>
</comment>
<gene>
    <name evidence="10" type="ORF">FJU31_18225</name>
</gene>
<evidence type="ECO:0000313" key="10">
    <source>
        <dbReference type="EMBL" id="KAA8993541.1"/>
    </source>
</evidence>
<dbReference type="Pfam" id="PF02321">
    <property type="entry name" value="OEP"/>
    <property type="match status" value="2"/>
</dbReference>
<dbReference type="InterPro" id="IPR051906">
    <property type="entry name" value="TolC-like"/>
</dbReference>
<dbReference type="Proteomes" id="UP000326367">
    <property type="component" value="Unassembled WGS sequence"/>
</dbReference>
<feature type="region of interest" description="Disordered" evidence="8">
    <location>
        <begin position="220"/>
        <end position="239"/>
    </location>
</feature>
<comment type="caution">
    <text evidence="10">The sequence shown here is derived from an EMBL/GenBank/DDBJ whole genome shotgun (WGS) entry which is preliminary data.</text>
</comment>
<sequence length="414" mass="44396">MNFLPRSAALLAALACAPAAWAISLQDAQRAMDAHNPDLRAAALELRGAQGDALTAALRPASELSLGTSKISPRHGVGSGRWQDKRVDSTLGLGFTWERGGKRTLRMRQADALVEAAGLEQLDMRRRQQVALYEAYFGLKAAQDVRDIAEANRRSSAEQMAAAERQVASGAMAPVDRARLAVDDLAVADAAREAALDLRDAQHTLALLLGMEESASLSADDAWPDASREAAGSADPQQRVDLRAARSRLAAADAGVALARSERRRDIQWGVEAEREPTDINGVTWGVSVTIPLGAPSRAQGGIQRAEAERDAAALELHALQRQTWAELDLLQAGAEAAAQRRQDYEGLQADSARKAVQGIELAYRRGAASLTDLLDARRSWREFEAALIQARADHAIALARWSAATSVAEGEIL</sequence>
<evidence type="ECO:0000256" key="6">
    <source>
        <dbReference type="ARBA" id="ARBA00023136"/>
    </source>
</evidence>
<evidence type="ECO:0000256" key="4">
    <source>
        <dbReference type="ARBA" id="ARBA00022452"/>
    </source>
</evidence>
<evidence type="ECO:0000256" key="7">
    <source>
        <dbReference type="ARBA" id="ARBA00023237"/>
    </source>
</evidence>
<keyword evidence="5" id="KW-0812">Transmembrane</keyword>
<dbReference type="PANTHER" id="PTHR30026">
    <property type="entry name" value="OUTER MEMBRANE PROTEIN TOLC"/>
    <property type="match status" value="1"/>
</dbReference>
<organism evidence="10 11">
    <name type="scientific">Stenotrophomonas cyclobalanopsidis</name>
    <dbReference type="NCBI Taxonomy" id="2771362"/>
    <lineage>
        <taxon>Bacteria</taxon>
        <taxon>Pseudomonadati</taxon>
        <taxon>Pseudomonadota</taxon>
        <taxon>Gammaproteobacteria</taxon>
        <taxon>Lysobacterales</taxon>
        <taxon>Lysobacteraceae</taxon>
        <taxon>Stenotrophomonas</taxon>
    </lineage>
</organism>
<proteinExistence type="inferred from homology"/>
<keyword evidence="9" id="KW-0732">Signal</keyword>
<evidence type="ECO:0000256" key="5">
    <source>
        <dbReference type="ARBA" id="ARBA00022692"/>
    </source>
</evidence>
<evidence type="ECO:0000256" key="2">
    <source>
        <dbReference type="ARBA" id="ARBA00007613"/>
    </source>
</evidence>
<dbReference type="Gene3D" id="1.20.1600.10">
    <property type="entry name" value="Outer membrane efflux proteins (OEP)"/>
    <property type="match status" value="1"/>
</dbReference>
<keyword evidence="7" id="KW-0998">Cell outer membrane</keyword>
<feature type="chain" id="PRO_5046653479" evidence="9">
    <location>
        <begin position="23"/>
        <end position="414"/>
    </location>
</feature>
<feature type="signal peptide" evidence="9">
    <location>
        <begin position="1"/>
        <end position="22"/>
    </location>
</feature>